<dbReference type="InterPro" id="IPR013815">
    <property type="entry name" value="ATP_grasp_subdomain_1"/>
</dbReference>
<keyword evidence="13" id="KW-1185">Reference proteome</keyword>
<gene>
    <name evidence="12" type="ORF">FHP29_18450</name>
</gene>
<dbReference type="SUPFAM" id="SSF52440">
    <property type="entry name" value="PreATP-grasp domain"/>
    <property type="match status" value="1"/>
</dbReference>
<feature type="domain" description="Biotin carboxylation" evidence="11">
    <location>
        <begin position="2"/>
        <end position="445"/>
    </location>
</feature>
<dbReference type="EMBL" id="VDMP01000027">
    <property type="protein sequence ID" value="TNM36170.1"/>
    <property type="molecule type" value="Genomic_DNA"/>
</dbReference>
<dbReference type="FunFam" id="3.40.50.20:FF:000010">
    <property type="entry name" value="Propionyl-CoA carboxylase subunit alpha"/>
    <property type="match status" value="1"/>
</dbReference>
<dbReference type="Pfam" id="PF00364">
    <property type="entry name" value="Biotin_lipoyl"/>
    <property type="match status" value="1"/>
</dbReference>
<dbReference type="InterPro" id="IPR005479">
    <property type="entry name" value="CPAse_ATP-bd"/>
</dbReference>
<dbReference type="InterPro" id="IPR005482">
    <property type="entry name" value="Biotin_COase_C"/>
</dbReference>
<dbReference type="InterPro" id="IPR005481">
    <property type="entry name" value="BC-like_N"/>
</dbReference>
<dbReference type="PROSITE" id="PS50979">
    <property type="entry name" value="BC"/>
    <property type="match status" value="1"/>
</dbReference>
<dbReference type="Gene3D" id="3.40.50.20">
    <property type="match status" value="1"/>
</dbReference>
<dbReference type="InterPro" id="IPR000089">
    <property type="entry name" value="Biotin_lipoyl"/>
</dbReference>
<keyword evidence="3" id="KW-0436">Ligase</keyword>
<dbReference type="PANTHER" id="PTHR18866:SF33">
    <property type="entry name" value="METHYLCROTONOYL-COA CARBOXYLASE SUBUNIT ALPHA, MITOCHONDRIAL-RELATED"/>
    <property type="match status" value="1"/>
</dbReference>
<dbReference type="PROSITE" id="PS00867">
    <property type="entry name" value="CPSASE_2"/>
    <property type="match status" value="1"/>
</dbReference>
<dbReference type="PROSITE" id="PS50968">
    <property type="entry name" value="BIOTINYL_LIPOYL"/>
    <property type="match status" value="1"/>
</dbReference>
<dbReference type="SUPFAM" id="SSF51230">
    <property type="entry name" value="Single hybrid motif"/>
    <property type="match status" value="1"/>
</dbReference>
<name>A0A5C4VJT1_9ACTN</name>
<dbReference type="FunFam" id="2.40.50.100:FF:000003">
    <property type="entry name" value="Acetyl-CoA carboxylase biotin carboxyl carrier protein"/>
    <property type="match status" value="1"/>
</dbReference>
<dbReference type="GO" id="GO:0046872">
    <property type="term" value="F:metal ion binding"/>
    <property type="evidence" value="ECO:0007669"/>
    <property type="project" value="InterPro"/>
</dbReference>
<dbReference type="Gene3D" id="3.30.470.20">
    <property type="entry name" value="ATP-grasp fold, B domain"/>
    <property type="match status" value="1"/>
</dbReference>
<dbReference type="SUPFAM" id="SSF51246">
    <property type="entry name" value="Rudiment single hybrid motif"/>
    <property type="match status" value="1"/>
</dbReference>
<dbReference type="OrthoDB" id="3754062at2"/>
<feature type="domain" description="Lipoyl-binding" evidence="9">
    <location>
        <begin position="515"/>
        <end position="591"/>
    </location>
</feature>
<dbReference type="InterPro" id="IPR011761">
    <property type="entry name" value="ATP-grasp"/>
</dbReference>
<dbReference type="EC" id="6.3.4.14" evidence="2"/>
<dbReference type="GO" id="GO:0004075">
    <property type="term" value="F:biotin carboxylase activity"/>
    <property type="evidence" value="ECO:0007669"/>
    <property type="project" value="UniProtKB-EC"/>
</dbReference>
<feature type="domain" description="ATP-grasp" evidence="10">
    <location>
        <begin position="121"/>
        <end position="318"/>
    </location>
</feature>
<evidence type="ECO:0000256" key="5">
    <source>
        <dbReference type="ARBA" id="ARBA00022840"/>
    </source>
</evidence>
<dbReference type="PANTHER" id="PTHR18866">
    <property type="entry name" value="CARBOXYLASE:PYRUVATE/ACETYL-COA/PROPIONYL-COA CARBOXYLASE"/>
    <property type="match status" value="1"/>
</dbReference>
<evidence type="ECO:0000256" key="6">
    <source>
        <dbReference type="ARBA" id="ARBA00023267"/>
    </source>
</evidence>
<dbReference type="AlphaFoldDB" id="A0A5C4VJT1"/>
<dbReference type="CDD" id="cd06850">
    <property type="entry name" value="biotinyl_domain"/>
    <property type="match status" value="1"/>
</dbReference>
<dbReference type="InterPro" id="IPR016185">
    <property type="entry name" value="PreATP-grasp_dom_sf"/>
</dbReference>
<dbReference type="Pfam" id="PF00289">
    <property type="entry name" value="Biotin_carb_N"/>
    <property type="match status" value="1"/>
</dbReference>
<dbReference type="InterPro" id="IPR011764">
    <property type="entry name" value="Biotin_carboxylation_dom"/>
</dbReference>
<dbReference type="InterPro" id="IPR011054">
    <property type="entry name" value="Rudment_hybrid_motif"/>
</dbReference>
<dbReference type="GO" id="GO:0005524">
    <property type="term" value="F:ATP binding"/>
    <property type="evidence" value="ECO:0007669"/>
    <property type="project" value="UniProtKB-UniRule"/>
</dbReference>
<reference evidence="12 13" key="1">
    <citation type="journal article" date="2016" name="Int. J. Syst. Evol. Microbiol.">
        <title>Nocardioides albidus sp. nov., an actinobacterium isolated from garden soil.</title>
        <authorList>
            <person name="Singh H."/>
            <person name="Du J."/>
            <person name="Trinh H."/>
            <person name="Won K."/>
            <person name="Yang J.E."/>
            <person name="Yin C."/>
            <person name="Kook M."/>
            <person name="Yi T.H."/>
        </authorList>
    </citation>
    <scope>NUCLEOTIDE SEQUENCE [LARGE SCALE GENOMIC DNA]</scope>
    <source>
        <strain evidence="12 13">CCTCC AB 2015297</strain>
    </source>
</reference>
<organism evidence="12 13">
    <name type="scientific">Nocardioides albidus</name>
    <dbReference type="NCBI Taxonomy" id="1517589"/>
    <lineage>
        <taxon>Bacteria</taxon>
        <taxon>Bacillati</taxon>
        <taxon>Actinomycetota</taxon>
        <taxon>Actinomycetes</taxon>
        <taxon>Propionibacteriales</taxon>
        <taxon>Nocardioidaceae</taxon>
        <taxon>Nocardioides</taxon>
    </lineage>
</organism>
<dbReference type="Gene3D" id="2.40.50.100">
    <property type="match status" value="1"/>
</dbReference>
<accession>A0A5C4VJT1</accession>
<evidence type="ECO:0000256" key="8">
    <source>
        <dbReference type="PROSITE-ProRule" id="PRU00409"/>
    </source>
</evidence>
<evidence type="ECO:0000256" key="7">
    <source>
        <dbReference type="ARBA" id="ARBA00048501"/>
    </source>
</evidence>
<dbReference type="InterPro" id="IPR050856">
    <property type="entry name" value="Biotin_carboxylase_complex"/>
</dbReference>
<comment type="catalytic activity">
    <reaction evidence="7">
        <text>N(6)-biotinyl-L-lysyl-[protein] + hydrogencarbonate + ATP = N(6)-carboxybiotinyl-L-lysyl-[protein] + ADP + phosphate + H(+)</text>
        <dbReference type="Rhea" id="RHEA:13501"/>
        <dbReference type="Rhea" id="RHEA-COMP:10505"/>
        <dbReference type="Rhea" id="RHEA-COMP:10506"/>
        <dbReference type="ChEBI" id="CHEBI:15378"/>
        <dbReference type="ChEBI" id="CHEBI:17544"/>
        <dbReference type="ChEBI" id="CHEBI:30616"/>
        <dbReference type="ChEBI" id="CHEBI:43474"/>
        <dbReference type="ChEBI" id="CHEBI:83144"/>
        <dbReference type="ChEBI" id="CHEBI:83145"/>
        <dbReference type="ChEBI" id="CHEBI:456216"/>
        <dbReference type="EC" id="6.3.4.14"/>
    </reaction>
    <physiologicalReaction direction="left-to-right" evidence="7">
        <dbReference type="Rhea" id="RHEA:13502"/>
    </physiologicalReaction>
</comment>
<dbReference type="SUPFAM" id="SSF56059">
    <property type="entry name" value="Glutathione synthetase ATP-binding domain-like"/>
    <property type="match status" value="1"/>
</dbReference>
<dbReference type="PROSITE" id="PS50975">
    <property type="entry name" value="ATP_GRASP"/>
    <property type="match status" value="1"/>
</dbReference>
<dbReference type="Pfam" id="PF02785">
    <property type="entry name" value="Biotin_carb_C"/>
    <property type="match status" value="1"/>
</dbReference>
<proteinExistence type="predicted"/>
<evidence type="ECO:0000259" key="10">
    <source>
        <dbReference type="PROSITE" id="PS50975"/>
    </source>
</evidence>
<dbReference type="PROSITE" id="PS00188">
    <property type="entry name" value="BIOTIN"/>
    <property type="match status" value="1"/>
</dbReference>
<dbReference type="Gene3D" id="3.30.1490.20">
    <property type="entry name" value="ATP-grasp fold, A domain"/>
    <property type="match status" value="1"/>
</dbReference>
<comment type="cofactor">
    <cofactor evidence="1">
        <name>biotin</name>
        <dbReference type="ChEBI" id="CHEBI:57586"/>
    </cofactor>
</comment>
<dbReference type="FunFam" id="3.30.1490.20:FF:000003">
    <property type="entry name" value="acetyl-CoA carboxylase isoform X1"/>
    <property type="match status" value="1"/>
</dbReference>
<evidence type="ECO:0000313" key="13">
    <source>
        <dbReference type="Proteomes" id="UP000313231"/>
    </source>
</evidence>
<keyword evidence="4 8" id="KW-0547">Nucleotide-binding</keyword>
<protein>
    <recommendedName>
        <fullName evidence="2">biotin carboxylase</fullName>
        <ecNumber evidence="2">6.3.4.14</ecNumber>
    </recommendedName>
</protein>
<evidence type="ECO:0000256" key="4">
    <source>
        <dbReference type="ARBA" id="ARBA00022741"/>
    </source>
</evidence>
<evidence type="ECO:0000256" key="3">
    <source>
        <dbReference type="ARBA" id="ARBA00022598"/>
    </source>
</evidence>
<dbReference type="Proteomes" id="UP000313231">
    <property type="component" value="Unassembled WGS sequence"/>
</dbReference>
<evidence type="ECO:0000256" key="1">
    <source>
        <dbReference type="ARBA" id="ARBA00001953"/>
    </source>
</evidence>
<dbReference type="Pfam" id="PF02786">
    <property type="entry name" value="CPSase_L_D2"/>
    <property type="match status" value="1"/>
</dbReference>
<dbReference type="InterPro" id="IPR001882">
    <property type="entry name" value="Biotin_BS"/>
</dbReference>
<keyword evidence="5 8" id="KW-0067">ATP-binding</keyword>
<evidence type="ECO:0000259" key="11">
    <source>
        <dbReference type="PROSITE" id="PS50979"/>
    </source>
</evidence>
<keyword evidence="6" id="KW-0092">Biotin</keyword>
<dbReference type="InterPro" id="IPR011053">
    <property type="entry name" value="Single_hybrid_motif"/>
</dbReference>
<dbReference type="SMART" id="SM00878">
    <property type="entry name" value="Biotin_carb_C"/>
    <property type="match status" value="1"/>
</dbReference>
<evidence type="ECO:0000259" key="9">
    <source>
        <dbReference type="PROSITE" id="PS50968"/>
    </source>
</evidence>
<sequence length="592" mass="61962">MSLKKVLIANRGEIAVRVIRAAKDAGIGSVAVYAEPDANALFVRLADEAYSLGGSTPAETYLDIAKIIDVAKQSGADSVHPGYGFLAENAAFAQAVIDAGLIWIGPSPEAIDGLGDKAKAKQIALAAGAPLAPGLKDPVESADEIVAFAEEHGLPVAIKAVFGGGGRGLKVARTLEEIPELFESATREAIGAFGRGECLVEKFLDKPRHVETQCLADQHGNVVVVSTRDCSLQRRHQKLVEEAPAPFLTDEQNQRLYESSKAILREAGYVGAGTCEFLVAADGTISFLEVNTRLQVEHCVSEEVTGIDLVREMFRIAAGEELGYDDPEIRGHSIEYRINAEDGGNNFMPAPGTLTKWNPPQGPGVRVDGGYEVGETVPGAFDSLIAKLIITGSSRTQAIERSRRALAEFEVDGMPTAITFHEVIVNDPAWVGASNPTGEGSFEVYTTWIETDFDNQITPYGGAAGEAEEAGEKQKVVVEVGGKRIEVVLPAGLGGLAVGGGAGGAKKPKRAAGKKAGAAASGDSVTSPMQGTIVKVAVEEGQSVEEGDVVVVLEAMKMEQPLKAHKAGTITGLSAELGATIGNGEVVCEILG</sequence>
<comment type="caution">
    <text evidence="12">The sequence shown here is derived from an EMBL/GenBank/DDBJ whole genome shotgun (WGS) entry which is preliminary data.</text>
</comment>
<evidence type="ECO:0000313" key="12">
    <source>
        <dbReference type="EMBL" id="TNM36170.1"/>
    </source>
</evidence>
<evidence type="ECO:0000256" key="2">
    <source>
        <dbReference type="ARBA" id="ARBA00013263"/>
    </source>
</evidence>